<keyword evidence="10" id="KW-1185">Reference proteome</keyword>
<keyword evidence="5 7" id="KW-1133">Transmembrane helix</keyword>
<sequence length="290" mass="31493">MPTLLQGAVQKTIFATLVVLACAEKLCSVMNLVSVEKDWCVVVAGNNQAALRRLNAQMRRIDLLCKLLGPLFIASVDTASTRVAIIVNFAMNLLSVPIEYFAIARVYHEVPALQEPKTAARSEDSLEPKPFLRRAWNSLMYMSTKSVADCGLYFRHTVFLPSAAGALLYLTVLNFGGQMVTFLLASGYKSGVIGVARTLSVSFEVLATWFAPWLIAKIGPVRAGLWLSTLQVFPLIGGTIAFILLKPSALSATALVVGTIVSRLGLRGFDLSTQLLVQEVSFSCAFQLKC</sequence>
<keyword evidence="7" id="KW-0406">Ion transport</keyword>
<dbReference type="AlphaFoldDB" id="A0A177FLZ6"/>
<evidence type="ECO:0000256" key="5">
    <source>
        <dbReference type="ARBA" id="ARBA00022989"/>
    </source>
</evidence>
<comment type="caution">
    <text evidence="7">Lacks conserved residue(s) required for the propagation of feature annotation.</text>
</comment>
<feature type="transmembrane region" description="Helical" evidence="7">
    <location>
        <begin position="223"/>
        <end position="243"/>
    </location>
</feature>
<comment type="similarity">
    <text evidence="2 7">Belongs to the ferroportin (FP) (TC 2.A.100) family. SLC40A subfamily.</text>
</comment>
<dbReference type="SUPFAM" id="SSF103473">
    <property type="entry name" value="MFS general substrate transporter"/>
    <property type="match status" value="1"/>
</dbReference>
<feature type="signal peptide" evidence="8">
    <location>
        <begin position="1"/>
        <end position="23"/>
    </location>
</feature>
<dbReference type="GO" id="GO:0005381">
    <property type="term" value="F:iron ion transmembrane transporter activity"/>
    <property type="evidence" value="ECO:0007669"/>
    <property type="project" value="UniProtKB-UniRule"/>
</dbReference>
<dbReference type="GeneID" id="34595964"/>
<evidence type="ECO:0000256" key="6">
    <source>
        <dbReference type="ARBA" id="ARBA00023136"/>
    </source>
</evidence>
<organism evidence="9 10">
    <name type="scientific">Fonsecaea monophora</name>
    <dbReference type="NCBI Taxonomy" id="254056"/>
    <lineage>
        <taxon>Eukaryota</taxon>
        <taxon>Fungi</taxon>
        <taxon>Dikarya</taxon>
        <taxon>Ascomycota</taxon>
        <taxon>Pezizomycotina</taxon>
        <taxon>Eurotiomycetes</taxon>
        <taxon>Chaetothyriomycetidae</taxon>
        <taxon>Chaetothyriales</taxon>
        <taxon>Herpotrichiellaceae</taxon>
        <taxon>Fonsecaea</taxon>
    </lineage>
</organism>
<keyword evidence="3 7" id="KW-0813">Transport</keyword>
<dbReference type="OrthoDB" id="648861at2759"/>
<reference evidence="9 10" key="1">
    <citation type="submission" date="2016-03" db="EMBL/GenBank/DDBJ databases">
        <title>Draft genome sequence of the Fonsecaea monophora CBS 269.37.</title>
        <authorList>
            <person name="Bombassaro A."/>
            <person name="Vinicius W.A."/>
            <person name="De Hoog S."/>
            <person name="Sun J."/>
            <person name="Souza E.M."/>
            <person name="Raittz R.T."/>
            <person name="Costa F."/>
            <person name="Leao A.C."/>
            <person name="Tadra-Sfeir M.Z."/>
            <person name="Baura V."/>
            <person name="Balsanelli E."/>
            <person name="Pedrosa F.O."/>
            <person name="Moreno L.F."/>
            <person name="Steffens M.B."/>
            <person name="Xi L."/>
            <person name="Bocca A.L."/>
            <person name="Felipe M.S."/>
            <person name="Teixeira M."/>
            <person name="Telles Filho F.Q."/>
            <person name="Azevedo C.M."/>
            <person name="Gomes R."/>
            <person name="Vicente V.A."/>
        </authorList>
    </citation>
    <scope>NUCLEOTIDE SEQUENCE [LARGE SCALE GENOMIC DNA]</scope>
    <source>
        <strain evidence="9 10">CBS 269.37</strain>
    </source>
</reference>
<dbReference type="InterPro" id="IPR036259">
    <property type="entry name" value="MFS_trans_sf"/>
</dbReference>
<accession>A0A177FLZ6</accession>
<evidence type="ECO:0000256" key="8">
    <source>
        <dbReference type="SAM" id="SignalP"/>
    </source>
</evidence>
<feature type="chain" id="PRO_5008061244" description="Solute carrier family 40 member" evidence="8">
    <location>
        <begin position="24"/>
        <end position="290"/>
    </location>
</feature>
<comment type="subcellular location">
    <subcellularLocation>
        <location evidence="1 7">Membrane</location>
        <topology evidence="1 7">Multi-pass membrane protein</topology>
    </subcellularLocation>
</comment>
<dbReference type="EMBL" id="LVKK01000003">
    <property type="protein sequence ID" value="OAG44821.1"/>
    <property type="molecule type" value="Genomic_DNA"/>
</dbReference>
<comment type="caution">
    <text evidence="9">The sequence shown here is derived from an EMBL/GenBank/DDBJ whole genome shotgun (WGS) entry which is preliminary data.</text>
</comment>
<evidence type="ECO:0000313" key="10">
    <source>
        <dbReference type="Proteomes" id="UP000077002"/>
    </source>
</evidence>
<evidence type="ECO:0000256" key="7">
    <source>
        <dbReference type="RuleBase" id="RU365065"/>
    </source>
</evidence>
<keyword evidence="6 7" id="KW-0472">Membrane</keyword>
<dbReference type="Proteomes" id="UP000077002">
    <property type="component" value="Unassembled WGS sequence"/>
</dbReference>
<keyword evidence="8" id="KW-0732">Signal</keyword>
<feature type="transmembrane region" description="Helical" evidence="7">
    <location>
        <begin position="192"/>
        <end position="216"/>
    </location>
</feature>
<gene>
    <name evidence="9" type="ORF">AYO21_00782</name>
</gene>
<evidence type="ECO:0000256" key="1">
    <source>
        <dbReference type="ARBA" id="ARBA00004141"/>
    </source>
</evidence>
<keyword evidence="4 7" id="KW-0812">Transmembrane</keyword>
<comment type="function">
    <text evidence="7">May be involved in iron transport and iron homeostasis.</text>
</comment>
<dbReference type="PANTHER" id="PTHR11660">
    <property type="entry name" value="SOLUTE CARRIER FAMILY 40 MEMBER"/>
    <property type="match status" value="1"/>
</dbReference>
<dbReference type="RefSeq" id="XP_022516773.1">
    <property type="nucleotide sequence ID" value="XM_022650770.1"/>
</dbReference>
<dbReference type="PANTHER" id="PTHR11660:SF57">
    <property type="entry name" value="SOLUTE CARRIER FAMILY 40 MEMBER"/>
    <property type="match status" value="1"/>
</dbReference>
<protein>
    <recommendedName>
        <fullName evidence="7">Solute carrier family 40 member</fullName>
    </recommendedName>
</protein>
<evidence type="ECO:0000256" key="3">
    <source>
        <dbReference type="ARBA" id="ARBA00022448"/>
    </source>
</evidence>
<evidence type="ECO:0000256" key="4">
    <source>
        <dbReference type="ARBA" id="ARBA00022692"/>
    </source>
</evidence>
<dbReference type="GO" id="GO:0016020">
    <property type="term" value="C:membrane"/>
    <property type="evidence" value="ECO:0007669"/>
    <property type="project" value="UniProtKB-SubCell"/>
</dbReference>
<evidence type="ECO:0000313" key="9">
    <source>
        <dbReference type="EMBL" id="OAG44821.1"/>
    </source>
</evidence>
<evidence type="ECO:0000256" key="2">
    <source>
        <dbReference type="ARBA" id="ARBA00006279"/>
    </source>
</evidence>
<dbReference type="InterPro" id="IPR009716">
    <property type="entry name" value="Ferroportin-1"/>
</dbReference>
<name>A0A177FLZ6_9EURO</name>
<dbReference type="Pfam" id="PF06963">
    <property type="entry name" value="FPN1"/>
    <property type="match status" value="1"/>
</dbReference>
<proteinExistence type="inferred from homology"/>